<comment type="subunit">
    <text evidence="9">Homodimer. Forms a heterotetramer composed of two Mre11 subunits and two Rad50 subunits.</text>
</comment>
<dbReference type="InterPro" id="IPR041796">
    <property type="entry name" value="Mre11_N"/>
</dbReference>
<comment type="activity regulation">
    <text evidence="9">Nuclease activity is regulated by Rad50.</text>
</comment>
<feature type="compositionally biased region" description="Basic residues" evidence="10">
    <location>
        <begin position="442"/>
        <end position="451"/>
    </location>
</feature>
<evidence type="ECO:0000259" key="11">
    <source>
        <dbReference type="Pfam" id="PF00149"/>
    </source>
</evidence>
<evidence type="ECO:0000256" key="2">
    <source>
        <dbReference type="ARBA" id="ARBA00022723"/>
    </source>
</evidence>
<keyword evidence="1 9" id="KW-0540">Nuclease</keyword>
<comment type="function">
    <text evidence="9">Part of the Rad50/Mre11 complex, which is involved in the early steps of DNA double-strand break (DSB) repair. The complex may facilitate opening of the processed DNA ends to aid in the recruitment of HerA and NurA. Mre11 binds to DSB ends and has both double-stranded 3'-5' exonuclease activity and single-stranded endonuclease activity.</text>
</comment>
<dbReference type="GO" id="GO:0008408">
    <property type="term" value="F:3'-5' exonuclease activity"/>
    <property type="evidence" value="ECO:0007669"/>
    <property type="project" value="UniProtKB-UniRule"/>
</dbReference>
<feature type="binding site" evidence="9">
    <location>
        <position position="172"/>
    </location>
    <ligand>
        <name>Mn(2+)</name>
        <dbReference type="ChEBI" id="CHEBI:29035"/>
        <label>2</label>
    </ligand>
</feature>
<evidence type="ECO:0000256" key="9">
    <source>
        <dbReference type="HAMAP-Rule" id="MF_02044"/>
    </source>
</evidence>
<feature type="active site" description="Proton donor" evidence="9">
    <location>
        <position position="85"/>
    </location>
</feature>
<dbReference type="RefSeq" id="WP_014789581.1">
    <property type="nucleotide sequence ID" value="NC_018015.1"/>
</dbReference>
<keyword evidence="4 9" id="KW-0227">DNA damage</keyword>
<proteinExistence type="inferred from homology"/>
<dbReference type="GO" id="GO:0004519">
    <property type="term" value="F:endonuclease activity"/>
    <property type="evidence" value="ECO:0007669"/>
    <property type="project" value="UniProtKB-UniRule"/>
</dbReference>
<keyword evidence="2 9" id="KW-0479">Metal-binding</keyword>
<comment type="similarity">
    <text evidence="9">Belongs to the MRE11/RAD32 family.</text>
</comment>
<dbReference type="InterPro" id="IPR032885">
    <property type="entry name" value="Mre11_archaea-type"/>
</dbReference>
<dbReference type="PANTHER" id="PTHR30337:SF0">
    <property type="entry name" value="NUCLEASE SBCCD SUBUNIT D"/>
    <property type="match status" value="1"/>
</dbReference>
<dbReference type="InterPro" id="IPR029052">
    <property type="entry name" value="Metallo-depent_PP-like"/>
</dbReference>
<evidence type="ECO:0000256" key="8">
    <source>
        <dbReference type="ARBA" id="ARBA00023211"/>
    </source>
</evidence>
<dbReference type="HOGENOM" id="CLU_026621_5_1_2"/>
<dbReference type="HAMAP" id="MF_02044">
    <property type="entry name" value="Mre11"/>
    <property type="match status" value="1"/>
</dbReference>
<dbReference type="SUPFAM" id="SSF56300">
    <property type="entry name" value="Metallo-dependent phosphatases"/>
    <property type="match status" value="1"/>
</dbReference>
<dbReference type="STRING" id="163003.CL1_1754"/>
<evidence type="ECO:0000313" key="13">
    <source>
        <dbReference type="Proteomes" id="UP000006064"/>
    </source>
</evidence>
<reference evidence="12 13" key="1">
    <citation type="journal article" date="2012" name="J. Bacteriol.">
        <title>Complete Genome Sequence of the Hyperthermophilic Archaeon Thermococcus sp. Strain CL1, Isolated from a Paralvinella sp. Polychaete Worm Collected from a Hydrothermal Vent.</title>
        <authorList>
            <person name="Jung J.H."/>
            <person name="Holden J.F."/>
            <person name="Seo D.H."/>
            <person name="Park K.H."/>
            <person name="Shin H."/>
            <person name="Ryu S."/>
            <person name="Lee J.H."/>
            <person name="Park C.S."/>
        </authorList>
    </citation>
    <scope>NUCLEOTIDE SEQUENCE [LARGE SCALE GENOMIC DNA]</scope>
    <source>
        <strain evidence="13">DSM 27260 / KACC 17922 / CL1</strain>
    </source>
</reference>
<dbReference type="InterPro" id="IPR004843">
    <property type="entry name" value="Calcineurin-like_PHP"/>
</dbReference>
<feature type="binding site" evidence="9">
    <location>
        <position position="10"/>
    </location>
    <ligand>
        <name>Mn(2+)</name>
        <dbReference type="ChEBI" id="CHEBI:29035"/>
        <label>1</label>
    </ligand>
</feature>
<feature type="binding site" evidence="9">
    <location>
        <position position="208"/>
    </location>
    <ligand>
        <name>Mn(2+)</name>
        <dbReference type="ChEBI" id="CHEBI:29035"/>
        <label>1</label>
    </ligand>
</feature>
<feature type="compositionally biased region" description="Basic and acidic residues" evidence="10">
    <location>
        <begin position="415"/>
        <end position="441"/>
    </location>
</feature>
<feature type="domain" description="Calcineurin-like phosphoesterase" evidence="11">
    <location>
        <begin position="1"/>
        <end position="209"/>
    </location>
</feature>
<keyword evidence="5 9" id="KW-0378">Hydrolase</keyword>
<dbReference type="GO" id="GO:0030145">
    <property type="term" value="F:manganese ion binding"/>
    <property type="evidence" value="ECO:0007669"/>
    <property type="project" value="UniProtKB-UniRule"/>
</dbReference>
<dbReference type="Proteomes" id="UP000006064">
    <property type="component" value="Chromosome"/>
</dbReference>
<dbReference type="GO" id="GO:0045027">
    <property type="term" value="F:DNA end binding"/>
    <property type="evidence" value="ECO:0007669"/>
    <property type="project" value="UniProtKB-UniRule"/>
</dbReference>
<keyword evidence="6 9" id="KW-0269">Exonuclease</keyword>
<feature type="binding site" evidence="9">
    <location>
        <position position="84"/>
    </location>
    <ligand>
        <name>Mn(2+)</name>
        <dbReference type="ChEBI" id="CHEBI:29035"/>
        <label>2</label>
    </ligand>
</feature>
<dbReference type="Pfam" id="PF00149">
    <property type="entry name" value="Metallophos"/>
    <property type="match status" value="1"/>
</dbReference>
<feature type="binding site" evidence="9">
    <location>
        <position position="49"/>
    </location>
    <ligand>
        <name>Mn(2+)</name>
        <dbReference type="ChEBI" id="CHEBI:29035"/>
        <label>2</label>
    </ligand>
</feature>
<keyword evidence="8 9" id="KW-0464">Manganese</keyword>
<dbReference type="InterPro" id="IPR050535">
    <property type="entry name" value="DNA_Repair-Maintenance_Comp"/>
</dbReference>
<feature type="region of interest" description="Disordered" evidence="10">
    <location>
        <begin position="401"/>
        <end position="465"/>
    </location>
</feature>
<evidence type="ECO:0000256" key="1">
    <source>
        <dbReference type="ARBA" id="ARBA00022722"/>
    </source>
</evidence>
<dbReference type="GO" id="GO:0006302">
    <property type="term" value="P:double-strand break repair"/>
    <property type="evidence" value="ECO:0007669"/>
    <property type="project" value="UniProtKB-UniRule"/>
</dbReference>
<dbReference type="CDD" id="cd00840">
    <property type="entry name" value="MPP_Mre11_N"/>
    <property type="match status" value="1"/>
</dbReference>
<dbReference type="OrthoDB" id="11638at2157"/>
<dbReference type="EC" id="3.1.-.-" evidence="9"/>
<dbReference type="Gene3D" id="3.30.110.80">
    <property type="entry name" value="DNA double-strand break repair nuclease"/>
    <property type="match status" value="1"/>
</dbReference>
<keyword evidence="7 9" id="KW-0234">DNA repair</keyword>
<evidence type="ECO:0000313" key="12">
    <source>
        <dbReference type="EMBL" id="AFL95950.1"/>
    </source>
</evidence>
<accession>I3ZW66</accession>
<evidence type="ECO:0000256" key="7">
    <source>
        <dbReference type="ARBA" id="ARBA00023204"/>
    </source>
</evidence>
<organism evidence="12 13">
    <name type="scientific">Thermococcus cleftensis (strain DSM 27260 / KACC 17922 / CL1)</name>
    <dbReference type="NCBI Taxonomy" id="163003"/>
    <lineage>
        <taxon>Archaea</taxon>
        <taxon>Methanobacteriati</taxon>
        <taxon>Methanobacteriota</taxon>
        <taxon>Thermococci</taxon>
        <taxon>Thermococcales</taxon>
        <taxon>Thermococcaceae</taxon>
        <taxon>Thermococcus</taxon>
    </lineage>
</organism>
<keyword evidence="13" id="KW-1185">Reference proteome</keyword>
<gene>
    <name evidence="9" type="primary">mre11</name>
    <name evidence="12" type="ORF">CL1_1754</name>
</gene>
<evidence type="ECO:0000256" key="5">
    <source>
        <dbReference type="ARBA" id="ARBA00022801"/>
    </source>
</evidence>
<dbReference type="GO" id="GO:0000403">
    <property type="term" value="F:Y-form DNA binding"/>
    <property type="evidence" value="ECO:0007669"/>
    <property type="project" value="UniProtKB-UniRule"/>
</dbReference>
<protein>
    <recommendedName>
        <fullName evidence="9">DNA double-strand break repair protein Mre11</fullName>
        <ecNumber evidence="9">3.1.-.-</ecNumber>
    </recommendedName>
</protein>
<dbReference type="PANTHER" id="PTHR30337">
    <property type="entry name" value="COMPONENT OF ATP-DEPENDENT DSDNA EXONUCLEASE"/>
    <property type="match status" value="1"/>
</dbReference>
<comment type="cofactor">
    <cofactor evidence="9">
        <name>Mn(2+)</name>
        <dbReference type="ChEBI" id="CHEBI:29035"/>
    </cofactor>
    <text evidence="9">Binds 2 manganese ions per subunit.</text>
</comment>
<dbReference type="KEGG" id="thm:CL1_1754"/>
<dbReference type="EMBL" id="CP003651">
    <property type="protein sequence ID" value="AFL95950.1"/>
    <property type="molecule type" value="Genomic_DNA"/>
</dbReference>
<sequence>MRFAHIADVHLGREQFNQPFRYEDYVKAFREAVDRAVKERVDFVLIAGDLFHVSRPSPRTLRDAIEILEIPKKKGVPVFAIEGNHDKTIREASVFDLLEHLGLINTVGLRREPGNGEFLRSRRIGDRYLVWGEVGGLRIHGLRHHTRWQLIRGSTNVLRALFKGSDGILMLHQAVDYLSKDTPYQDAFDLKLSELPDGFSYYALGHIHVRRVAEPSQTGLSGPLAYPGSLERTDVREASHLISYGERDKKPRVRENRDGVKGFYIVEDFQPEFVEVDARPFYSIRVAGSSKAELRRKVEEVASLIPKEAIAVIYLEGTVKGGISLAEFGDLLKDSGVKYYTFRSRVTGEAIISKETVTAEELFTDWERELLMHLRAEPREFSSSLDEFLDWLMEKYRAGIPVPQKKPSQGNEQRPGVERKSPKKVEEKESHKGGESDDGKKMGRPKVHRPAKPSSLDAWLRRGKP</sequence>
<feature type="binding site" evidence="9">
    <location>
        <position position="49"/>
    </location>
    <ligand>
        <name>Mn(2+)</name>
        <dbReference type="ChEBI" id="CHEBI:29035"/>
        <label>1</label>
    </ligand>
</feature>
<dbReference type="Gene3D" id="3.60.21.10">
    <property type="match status" value="1"/>
</dbReference>
<evidence type="ECO:0000256" key="6">
    <source>
        <dbReference type="ARBA" id="ARBA00022839"/>
    </source>
</evidence>
<feature type="binding site" evidence="9">
    <location>
        <position position="8"/>
    </location>
    <ligand>
        <name>Mn(2+)</name>
        <dbReference type="ChEBI" id="CHEBI:29035"/>
        <label>1</label>
    </ligand>
</feature>
<name>I3ZW66_THECF</name>
<evidence type="ECO:0000256" key="3">
    <source>
        <dbReference type="ARBA" id="ARBA00022759"/>
    </source>
</evidence>
<evidence type="ECO:0000256" key="4">
    <source>
        <dbReference type="ARBA" id="ARBA00022763"/>
    </source>
</evidence>
<dbReference type="GeneID" id="13037062"/>
<keyword evidence="3 9" id="KW-0255">Endonuclease</keyword>
<evidence type="ECO:0000256" key="10">
    <source>
        <dbReference type="SAM" id="MobiDB-lite"/>
    </source>
</evidence>
<feature type="binding site" evidence="9">
    <location>
        <position position="206"/>
    </location>
    <ligand>
        <name>Mn(2+)</name>
        <dbReference type="ChEBI" id="CHEBI:29035"/>
        <label>2</label>
    </ligand>
</feature>
<dbReference type="AlphaFoldDB" id="I3ZW66"/>